<evidence type="ECO:0000256" key="5">
    <source>
        <dbReference type="ARBA" id="ARBA00022989"/>
    </source>
</evidence>
<evidence type="ECO:0000256" key="4">
    <source>
        <dbReference type="ARBA" id="ARBA00022692"/>
    </source>
</evidence>
<feature type="transmembrane region" description="Helical" evidence="8">
    <location>
        <begin position="79"/>
        <end position="96"/>
    </location>
</feature>
<feature type="transmembrane region" description="Helical" evidence="8">
    <location>
        <begin position="166"/>
        <end position="184"/>
    </location>
</feature>
<evidence type="ECO:0000313" key="10">
    <source>
        <dbReference type="EMBL" id="CUH49643.1"/>
    </source>
</evidence>
<proteinExistence type="predicted"/>
<feature type="transmembrane region" description="Helical" evidence="8">
    <location>
        <begin position="373"/>
        <end position="394"/>
    </location>
</feature>
<feature type="transmembrane region" description="Helical" evidence="8">
    <location>
        <begin position="241"/>
        <end position="258"/>
    </location>
</feature>
<feature type="transmembrane region" description="Helical" evidence="8">
    <location>
        <begin position="270"/>
        <end position="288"/>
    </location>
</feature>
<dbReference type="GO" id="GO:0022857">
    <property type="term" value="F:transmembrane transporter activity"/>
    <property type="evidence" value="ECO:0007669"/>
    <property type="project" value="InterPro"/>
</dbReference>
<evidence type="ECO:0000256" key="3">
    <source>
        <dbReference type="ARBA" id="ARBA00022475"/>
    </source>
</evidence>
<reference evidence="10 11" key="1">
    <citation type="submission" date="2015-09" db="EMBL/GenBank/DDBJ databases">
        <authorList>
            <consortium name="Swine Surveillance"/>
        </authorList>
    </citation>
    <scope>NUCLEOTIDE SEQUENCE [LARGE SCALE GENOMIC DNA]</scope>
    <source>
        <strain evidence="10 11">CECT 4292</strain>
    </source>
</reference>
<dbReference type="AlphaFoldDB" id="A0A0P1F3P0"/>
<sequence length="423" mass="44443">MPLTDKFTDRLLTLRSLFMAMASVQLVTAASGTLVALYFAETGASQEVAALAPAAYSLGFLIGCFYIAGWITKVGHIRSFAAGAAICIGSTLTFALSEPVPVLLFVRFATGVATAGLFALGDAWISVSAEKASRGRLLAVYATVLGVMSVGSQLMIQVLPEDLNEAFIVVSLLYCVAIVVLTAARSDPPAVQSNANVRIRGLFKDSPTAWVGAFTVGMVATTLLNVTPYRAATFGISTKEIALLIGALYLGRILFMYPLGWASDRHDRRVIILINGVIASALLLNFSIAGSGDGSAYHAVSGTIWKSVFLGLMVILGGALLTMYSLLVAHAMDRTPPVYVAAASVTMLFVATAGGIAGPLVASLVSVVFEDSALHWTLFLMMVGFTVFVSVRFANHDASSPAEKTSHVVAGTTSTEVAPDNKR</sequence>
<comment type="subcellular location">
    <subcellularLocation>
        <location evidence="1">Cell membrane</location>
        <topology evidence="1">Multi-pass membrane protein</topology>
    </subcellularLocation>
</comment>
<evidence type="ECO:0000313" key="11">
    <source>
        <dbReference type="Proteomes" id="UP000050783"/>
    </source>
</evidence>
<accession>A0A0P1F3P0</accession>
<evidence type="ECO:0000256" key="1">
    <source>
        <dbReference type="ARBA" id="ARBA00004651"/>
    </source>
</evidence>
<feature type="transmembrane region" description="Helical" evidence="8">
    <location>
        <begin position="339"/>
        <end position="361"/>
    </location>
</feature>
<name>A0A0P1F3P0_9RHOB</name>
<feature type="region of interest" description="Disordered" evidence="7">
    <location>
        <begin position="404"/>
        <end position="423"/>
    </location>
</feature>
<dbReference type="InterPro" id="IPR020846">
    <property type="entry name" value="MFS_dom"/>
</dbReference>
<evidence type="ECO:0000259" key="9">
    <source>
        <dbReference type="PROSITE" id="PS50850"/>
    </source>
</evidence>
<keyword evidence="4 8" id="KW-0812">Transmembrane</keyword>
<keyword evidence="3" id="KW-1003">Cell membrane</keyword>
<protein>
    <submittedName>
        <fullName evidence="10">Putative MFS-type transporter YcaD</fullName>
    </submittedName>
</protein>
<dbReference type="SUPFAM" id="SSF103473">
    <property type="entry name" value="MFS general substrate transporter"/>
    <property type="match status" value="1"/>
</dbReference>
<dbReference type="PANTHER" id="PTHR23521:SF2">
    <property type="entry name" value="TRANSPORTER MFS SUPERFAMILY"/>
    <property type="match status" value="1"/>
</dbReference>
<dbReference type="RefSeq" id="WP_082637195.1">
    <property type="nucleotide sequence ID" value="NZ_CYPU01000070.1"/>
</dbReference>
<feature type="transmembrane region" description="Helical" evidence="8">
    <location>
        <begin position="208"/>
        <end position="229"/>
    </location>
</feature>
<evidence type="ECO:0000256" key="2">
    <source>
        <dbReference type="ARBA" id="ARBA00022448"/>
    </source>
</evidence>
<dbReference type="GO" id="GO:0005886">
    <property type="term" value="C:plasma membrane"/>
    <property type="evidence" value="ECO:0007669"/>
    <property type="project" value="UniProtKB-SubCell"/>
</dbReference>
<dbReference type="InterPro" id="IPR047200">
    <property type="entry name" value="MFS_YcaD-like"/>
</dbReference>
<dbReference type="PANTHER" id="PTHR23521">
    <property type="entry name" value="TRANSPORTER MFS SUPERFAMILY"/>
    <property type="match status" value="1"/>
</dbReference>
<feature type="transmembrane region" description="Helical" evidence="8">
    <location>
        <begin position="308"/>
        <end position="327"/>
    </location>
</feature>
<keyword evidence="5 8" id="KW-1133">Transmembrane helix</keyword>
<dbReference type="CDD" id="cd17477">
    <property type="entry name" value="MFS_YcaD_like"/>
    <property type="match status" value="1"/>
</dbReference>
<dbReference type="Gene3D" id="1.20.1250.20">
    <property type="entry name" value="MFS general substrate transporter like domains"/>
    <property type="match status" value="2"/>
</dbReference>
<organism evidence="10 11">
    <name type="scientific">Ruegeria atlantica</name>
    <dbReference type="NCBI Taxonomy" id="81569"/>
    <lineage>
        <taxon>Bacteria</taxon>
        <taxon>Pseudomonadati</taxon>
        <taxon>Pseudomonadota</taxon>
        <taxon>Alphaproteobacteria</taxon>
        <taxon>Rhodobacterales</taxon>
        <taxon>Roseobacteraceae</taxon>
        <taxon>Ruegeria</taxon>
    </lineage>
</organism>
<dbReference type="Proteomes" id="UP000050783">
    <property type="component" value="Unassembled WGS sequence"/>
</dbReference>
<feature type="transmembrane region" description="Helical" evidence="8">
    <location>
        <begin position="51"/>
        <end position="72"/>
    </location>
</feature>
<dbReference type="EMBL" id="CYPU01000070">
    <property type="protein sequence ID" value="CUH49643.1"/>
    <property type="molecule type" value="Genomic_DNA"/>
</dbReference>
<feature type="transmembrane region" description="Helical" evidence="8">
    <location>
        <begin position="137"/>
        <end position="160"/>
    </location>
</feature>
<keyword evidence="2" id="KW-0813">Transport</keyword>
<dbReference type="GeneID" id="55494980"/>
<evidence type="ECO:0000256" key="6">
    <source>
        <dbReference type="ARBA" id="ARBA00023136"/>
    </source>
</evidence>
<keyword evidence="6 8" id="KW-0472">Membrane</keyword>
<dbReference type="InterPro" id="IPR011701">
    <property type="entry name" value="MFS"/>
</dbReference>
<evidence type="ECO:0000256" key="8">
    <source>
        <dbReference type="SAM" id="Phobius"/>
    </source>
</evidence>
<feature type="transmembrane region" description="Helical" evidence="8">
    <location>
        <begin position="12"/>
        <end position="39"/>
    </location>
</feature>
<feature type="transmembrane region" description="Helical" evidence="8">
    <location>
        <begin position="102"/>
        <end position="125"/>
    </location>
</feature>
<evidence type="ECO:0000256" key="7">
    <source>
        <dbReference type="SAM" id="MobiDB-lite"/>
    </source>
</evidence>
<dbReference type="Pfam" id="PF07690">
    <property type="entry name" value="MFS_1"/>
    <property type="match status" value="1"/>
</dbReference>
<gene>
    <name evidence="10" type="primary">ycaD_3</name>
    <name evidence="10" type="ORF">RUA4292_03840</name>
</gene>
<dbReference type="PROSITE" id="PS50850">
    <property type="entry name" value="MFS"/>
    <property type="match status" value="1"/>
</dbReference>
<feature type="domain" description="Major facilitator superfamily (MFS) profile" evidence="9">
    <location>
        <begin position="205"/>
        <end position="423"/>
    </location>
</feature>
<dbReference type="InterPro" id="IPR036259">
    <property type="entry name" value="MFS_trans_sf"/>
</dbReference>